<dbReference type="Gene3D" id="2.40.128.270">
    <property type="match status" value="1"/>
</dbReference>
<dbReference type="PANTHER" id="PTHR35535:SF2">
    <property type="entry name" value="DUF306 DOMAIN-CONTAINING PROTEIN"/>
    <property type="match status" value="1"/>
</dbReference>
<dbReference type="Proteomes" id="UP001179121">
    <property type="component" value="Chromosome"/>
</dbReference>
<keyword evidence="3" id="KW-1185">Reference proteome</keyword>
<name>A0AA86N3P6_9BACT</name>
<dbReference type="AlphaFoldDB" id="A0AA86N3P6"/>
<gene>
    <name evidence="2" type="ORF">DNFV4_04568</name>
</gene>
<evidence type="ECO:0000313" key="2">
    <source>
        <dbReference type="EMBL" id="CAI4034124.1"/>
    </source>
</evidence>
<dbReference type="PANTHER" id="PTHR35535">
    <property type="entry name" value="HEAT SHOCK PROTEIN HSLJ"/>
    <property type="match status" value="1"/>
</dbReference>
<evidence type="ECO:0000313" key="3">
    <source>
        <dbReference type="Proteomes" id="UP001179121"/>
    </source>
</evidence>
<dbReference type="InterPro" id="IPR053147">
    <property type="entry name" value="Hsp_HslJ-like"/>
</dbReference>
<feature type="domain" description="DUF306" evidence="1">
    <location>
        <begin position="56"/>
        <end position="154"/>
    </location>
</feature>
<organism evidence="2 3">
    <name type="scientific">Nitrospira tepida</name>
    <dbReference type="NCBI Taxonomy" id="2973512"/>
    <lineage>
        <taxon>Bacteria</taxon>
        <taxon>Pseudomonadati</taxon>
        <taxon>Nitrospirota</taxon>
        <taxon>Nitrospiria</taxon>
        <taxon>Nitrospirales</taxon>
        <taxon>Nitrospiraceae</taxon>
        <taxon>Nitrospira</taxon>
    </lineage>
</organism>
<dbReference type="KEGG" id="nti:DNFV4_04568"/>
<proteinExistence type="predicted"/>
<sequence length="173" mass="19861">MRMTRRLIPARISPRVTLSPDHFEMRTAHPLMIAITVMLISCASAPSSEDRRRLAEGTRWELVRWGDRTVPHGDNGEPVILEFKDGRASGHTGCNRYHTRVTFGPGERQVTVSPGMTTRLACEPRRMEFEASFIRPFEASTGYRVEGERLLFESGGAPPLEFYRRPLERYRER</sequence>
<evidence type="ECO:0000259" key="1">
    <source>
        <dbReference type="Pfam" id="PF03724"/>
    </source>
</evidence>
<reference evidence="2" key="1">
    <citation type="submission" date="2022-10" db="EMBL/GenBank/DDBJ databases">
        <authorList>
            <person name="Koch H."/>
        </authorList>
    </citation>
    <scope>NUCLEOTIDE SEQUENCE</scope>
    <source>
        <strain evidence="2">DNF</strain>
    </source>
</reference>
<dbReference type="EMBL" id="OX365700">
    <property type="protein sequence ID" value="CAI4034124.1"/>
    <property type="molecule type" value="Genomic_DNA"/>
</dbReference>
<dbReference type="Pfam" id="PF03724">
    <property type="entry name" value="META"/>
    <property type="match status" value="1"/>
</dbReference>
<dbReference type="InterPro" id="IPR038670">
    <property type="entry name" value="HslJ-like_sf"/>
</dbReference>
<accession>A0AA86N3P6</accession>
<dbReference type="InterPro" id="IPR005184">
    <property type="entry name" value="DUF306_Meta_HslJ"/>
</dbReference>
<protein>
    <recommendedName>
        <fullName evidence="1">DUF306 domain-containing protein</fullName>
    </recommendedName>
</protein>